<feature type="domain" description="Siphovirus-type tail component RIFT-related" evidence="1">
    <location>
        <begin position="24"/>
        <end position="127"/>
    </location>
</feature>
<evidence type="ECO:0000259" key="2">
    <source>
        <dbReference type="Pfam" id="PF22768"/>
    </source>
</evidence>
<gene>
    <name evidence="3" type="ORF">BMBtpLA3_56</name>
</gene>
<dbReference type="NCBIfam" id="TIGR01633">
    <property type="entry name" value="phi3626_gp14_N"/>
    <property type="match status" value="1"/>
</dbReference>
<dbReference type="Gene3D" id="2.40.30.200">
    <property type="match status" value="1"/>
</dbReference>
<dbReference type="Pfam" id="PF05709">
    <property type="entry name" value="Sipho_tail"/>
    <property type="match status" value="1"/>
</dbReference>
<dbReference type="InterPro" id="IPR006520">
    <property type="entry name" value="Dit_BPSPP_N"/>
</dbReference>
<dbReference type="Proteomes" id="UP000226338">
    <property type="component" value="Segment"/>
</dbReference>
<sequence length="504" mass="57633">MKCFDKLAFFSFNGKRNDKVIPLQGVKRPAWAPIERTFLEVPHYPGGRLLRTETKMREILIPVAFIYETSEQGEKLKEELADWLYTDQPAELIFDDEKERTYLAVIDDELDPNQLVDIGQGVLKFICPMPYKLGKTQNVEFKQDSSSEQNAYFTNKGTIEAKPIIELEMTKPATNLDVWFGNYPNERQYFRIGQPMSIEDKPVQENERVLWDEMNNLVGWTDAGKTVPGMESTGKFKVNEGRYAFEVEDFGPPKDRSFTGPILKRSIPGGPLTDFKVEAYVTLKAKNFYEMGRVSLFLLDEQGELVADINMNDLYWTVERTHGYAVIGNKSQPNNTRKMFDSGGNGNTAFNNFYGRISIARRGRTWSVYFARFRSGTEIDDASAVQYFTDDENNPMTVTGRRVAQVAIGIQRWQDNAPVDLMRIDDLKIWKVNKVPNGGKPFLLDIGDKVIIDTERSLVTINGTDAISAKDIFSSFPKIIRGENRLSIMPPDIKGKVTYRERYR</sequence>
<evidence type="ECO:0000313" key="4">
    <source>
        <dbReference type="Proteomes" id="UP000226338"/>
    </source>
</evidence>
<dbReference type="InterPro" id="IPR008841">
    <property type="entry name" value="Siphovirus-type_tail_N"/>
</dbReference>
<feature type="domain" description="Siphovirus-type tail component C-terminal" evidence="2">
    <location>
        <begin position="445"/>
        <end position="503"/>
    </location>
</feature>
<dbReference type="EMBL" id="KX190834">
    <property type="protein sequence ID" value="ANT40091.1"/>
    <property type="molecule type" value="Genomic_DNA"/>
</dbReference>
<accession>A0A1B1P7K7</accession>
<name>A0A1B1P7K7_9CAUD</name>
<dbReference type="Gene3D" id="2.60.120.860">
    <property type="match status" value="1"/>
</dbReference>
<reference evidence="3 4" key="1">
    <citation type="submission" date="2016-05" db="EMBL/GenBank/DDBJ databases">
        <title>Undiscovered low abundance phages are ubiquitous in bacterial genomes.</title>
        <authorList>
            <person name="Dong Z."/>
            <person name="Liu H."/>
            <person name="Zheng J."/>
            <person name="Peng D."/>
        </authorList>
    </citation>
    <scope>NUCLEOTIDE SEQUENCE [LARGE SCALE GENOMIC DNA]</scope>
</reference>
<evidence type="ECO:0000259" key="1">
    <source>
        <dbReference type="Pfam" id="PF05709"/>
    </source>
</evidence>
<evidence type="ECO:0000313" key="3">
    <source>
        <dbReference type="EMBL" id="ANT40091.1"/>
    </source>
</evidence>
<proteinExistence type="predicted"/>
<protein>
    <submittedName>
        <fullName evidence="3">Tail protein</fullName>
    </submittedName>
</protein>
<dbReference type="Pfam" id="PF22768">
    <property type="entry name" value="SPP1_Dit"/>
    <property type="match status" value="1"/>
</dbReference>
<dbReference type="InterPro" id="IPR054738">
    <property type="entry name" value="Siphovirus-type_tail_C"/>
</dbReference>
<organism evidence="3 4">
    <name type="scientific">Bacillus phage BMBtpLA3</name>
    <dbReference type="NCBI Taxonomy" id="1868824"/>
    <lineage>
        <taxon>Viruses</taxon>
        <taxon>Duplodnaviria</taxon>
        <taxon>Heunggongvirae</taxon>
        <taxon>Uroviricota</taxon>
        <taxon>Caudoviricetes</taxon>
        <taxon>Lwoffvirus</taxon>
        <taxon>Lwoffvirus TP21</taxon>
    </lineage>
</organism>